<gene>
    <name evidence="5" type="primary">HSP22a</name>
    <name evidence="5" type="ORF">OSTLU_25657</name>
</gene>
<comment type="similarity">
    <text evidence="2 3">Belongs to the small heat shock protein (HSP20) family.</text>
</comment>
<dbReference type="EMBL" id="CP000596">
    <property type="protein sequence ID" value="ABP00146.1"/>
    <property type="molecule type" value="Genomic_DNA"/>
</dbReference>
<evidence type="ECO:0000256" key="2">
    <source>
        <dbReference type="PROSITE-ProRule" id="PRU00285"/>
    </source>
</evidence>
<dbReference type="PROSITE" id="PS01031">
    <property type="entry name" value="SHSP"/>
    <property type="match status" value="1"/>
</dbReference>
<protein>
    <submittedName>
        <fullName evidence="5">22-kDa heat-shock protein</fullName>
    </submittedName>
</protein>
<proteinExistence type="inferred from homology"/>
<dbReference type="CDD" id="cd06464">
    <property type="entry name" value="ACD_sHsps-like"/>
    <property type="match status" value="1"/>
</dbReference>
<evidence type="ECO:0000259" key="4">
    <source>
        <dbReference type="PROSITE" id="PS01031"/>
    </source>
</evidence>
<sequence>MGNPWMPLAQRTPGASGALAPLAGGLRVIPVDVLEDEKSYVLRADLPGMKKEDVNVEVDGQIVRISATKKDTKKWEDEGYKYHRAERRDTMEYSQRALRMPQNTDFSKLDAAFDDGTLTVTFGKQATSTPTAKQISIK</sequence>
<dbReference type="InterPro" id="IPR002068">
    <property type="entry name" value="A-crystallin/Hsp20_dom"/>
</dbReference>
<dbReference type="InterPro" id="IPR008978">
    <property type="entry name" value="HSP20-like_chaperone"/>
</dbReference>
<keyword evidence="1" id="KW-0346">Stress response</keyword>
<dbReference type="Proteomes" id="UP000001568">
    <property type="component" value="Chromosome 16"/>
</dbReference>
<evidence type="ECO:0000313" key="6">
    <source>
        <dbReference type="Proteomes" id="UP000001568"/>
    </source>
</evidence>
<evidence type="ECO:0000256" key="3">
    <source>
        <dbReference type="RuleBase" id="RU003616"/>
    </source>
</evidence>
<dbReference type="Gramene" id="ABP00146">
    <property type="protein sequence ID" value="ABP00146"/>
    <property type="gene ID" value="OSTLU_25657"/>
</dbReference>
<dbReference type="Gene3D" id="2.60.40.790">
    <property type="match status" value="1"/>
</dbReference>
<dbReference type="AlphaFoldDB" id="A4S909"/>
<dbReference type="Pfam" id="PF00011">
    <property type="entry name" value="HSP20"/>
    <property type="match status" value="1"/>
</dbReference>
<dbReference type="STRING" id="436017.A4S909"/>
<accession>A4S909</accession>
<dbReference type="OMA" id="YHIKERS"/>
<dbReference type="OrthoDB" id="1245404at2759"/>
<name>A4S909_OSTLU</name>
<evidence type="ECO:0000256" key="1">
    <source>
        <dbReference type="ARBA" id="ARBA00023016"/>
    </source>
</evidence>
<dbReference type="RefSeq" id="XP_001421852.1">
    <property type="nucleotide sequence ID" value="XM_001421815.1"/>
</dbReference>
<dbReference type="eggNOG" id="KOG0710">
    <property type="taxonomic scope" value="Eukaryota"/>
</dbReference>
<organism evidence="5 6">
    <name type="scientific">Ostreococcus lucimarinus (strain CCE9901)</name>
    <dbReference type="NCBI Taxonomy" id="436017"/>
    <lineage>
        <taxon>Eukaryota</taxon>
        <taxon>Viridiplantae</taxon>
        <taxon>Chlorophyta</taxon>
        <taxon>Mamiellophyceae</taxon>
        <taxon>Mamiellales</taxon>
        <taxon>Bathycoccaceae</taxon>
        <taxon>Ostreococcus</taxon>
    </lineage>
</organism>
<feature type="domain" description="SHSP" evidence="4">
    <location>
        <begin position="22"/>
        <end position="138"/>
    </location>
</feature>
<reference evidence="5 6" key="1">
    <citation type="journal article" date="2007" name="Proc. Natl. Acad. Sci. U.S.A.">
        <title>The tiny eukaryote Ostreococcus provides genomic insights into the paradox of plankton speciation.</title>
        <authorList>
            <person name="Palenik B."/>
            <person name="Grimwood J."/>
            <person name="Aerts A."/>
            <person name="Rouze P."/>
            <person name="Salamov A."/>
            <person name="Putnam N."/>
            <person name="Dupont C."/>
            <person name="Jorgensen R."/>
            <person name="Derelle E."/>
            <person name="Rombauts S."/>
            <person name="Zhou K."/>
            <person name="Otillar R."/>
            <person name="Merchant S.S."/>
            <person name="Podell S."/>
            <person name="Gaasterland T."/>
            <person name="Napoli C."/>
            <person name="Gendler K."/>
            <person name="Manuell A."/>
            <person name="Tai V."/>
            <person name="Vallon O."/>
            <person name="Piganeau G."/>
            <person name="Jancek S."/>
            <person name="Heijde M."/>
            <person name="Jabbari K."/>
            <person name="Bowler C."/>
            <person name="Lohr M."/>
            <person name="Robbens S."/>
            <person name="Werner G."/>
            <person name="Dubchak I."/>
            <person name="Pazour G.J."/>
            <person name="Ren Q."/>
            <person name="Paulsen I."/>
            <person name="Delwiche C."/>
            <person name="Schmutz J."/>
            <person name="Rokhsar D."/>
            <person name="Van de Peer Y."/>
            <person name="Moreau H."/>
            <person name="Grigoriev I.V."/>
        </authorList>
    </citation>
    <scope>NUCLEOTIDE SEQUENCE [LARGE SCALE GENOMIC DNA]</scope>
    <source>
        <strain evidence="5 6">CCE9901</strain>
    </source>
</reference>
<dbReference type="KEGG" id="olu:OSTLU_25657"/>
<keyword evidence="6" id="KW-1185">Reference proteome</keyword>
<evidence type="ECO:0000313" key="5">
    <source>
        <dbReference type="EMBL" id="ABP00146.1"/>
    </source>
</evidence>
<dbReference type="PANTHER" id="PTHR11527">
    <property type="entry name" value="HEAT-SHOCK PROTEIN 20 FAMILY MEMBER"/>
    <property type="match status" value="1"/>
</dbReference>
<dbReference type="InterPro" id="IPR031107">
    <property type="entry name" value="Small_HSP"/>
</dbReference>
<dbReference type="HOGENOM" id="CLU_046737_5_2_1"/>
<dbReference type="SUPFAM" id="SSF49764">
    <property type="entry name" value="HSP20-like chaperones"/>
    <property type="match status" value="1"/>
</dbReference>
<dbReference type="GeneID" id="5006023"/>